<comment type="caution">
    <text evidence="1">The sequence shown here is derived from an EMBL/GenBank/DDBJ whole genome shotgun (WGS) entry which is preliminary data.</text>
</comment>
<dbReference type="Proteomes" id="UP001187415">
    <property type="component" value="Unassembled WGS sequence"/>
</dbReference>
<proteinExistence type="predicted"/>
<sequence>MQQCDSDPRAPDSWNLQQCVKRGSTRKLTAAILSSSSDVKTRKLQTQNLSHHYLSRVCPVMHHTKETEKLIMDACKQLCV</sequence>
<dbReference type="AlphaFoldDB" id="A0AA88T3X2"/>
<name>A0AA88T3X2_CHASR</name>
<organism evidence="1 2">
    <name type="scientific">Channa striata</name>
    <name type="common">Snakehead murrel</name>
    <name type="synonym">Ophicephalus striatus</name>
    <dbReference type="NCBI Taxonomy" id="64152"/>
    <lineage>
        <taxon>Eukaryota</taxon>
        <taxon>Metazoa</taxon>
        <taxon>Chordata</taxon>
        <taxon>Craniata</taxon>
        <taxon>Vertebrata</taxon>
        <taxon>Euteleostomi</taxon>
        <taxon>Actinopterygii</taxon>
        <taxon>Neopterygii</taxon>
        <taxon>Teleostei</taxon>
        <taxon>Neoteleostei</taxon>
        <taxon>Acanthomorphata</taxon>
        <taxon>Anabantaria</taxon>
        <taxon>Anabantiformes</taxon>
        <taxon>Channoidei</taxon>
        <taxon>Channidae</taxon>
        <taxon>Channa</taxon>
    </lineage>
</organism>
<evidence type="ECO:0000313" key="1">
    <source>
        <dbReference type="EMBL" id="KAK2863086.1"/>
    </source>
</evidence>
<evidence type="ECO:0000313" key="2">
    <source>
        <dbReference type="Proteomes" id="UP001187415"/>
    </source>
</evidence>
<dbReference type="EMBL" id="JAUPFM010000001">
    <property type="protein sequence ID" value="KAK2863086.1"/>
    <property type="molecule type" value="Genomic_DNA"/>
</dbReference>
<keyword evidence="2" id="KW-1185">Reference proteome</keyword>
<gene>
    <name evidence="1" type="ORF">Q5P01_002619</name>
</gene>
<protein>
    <submittedName>
        <fullName evidence="1">Uncharacterized protein</fullName>
    </submittedName>
</protein>
<accession>A0AA88T3X2</accession>
<reference evidence="1" key="1">
    <citation type="submission" date="2023-07" db="EMBL/GenBank/DDBJ databases">
        <title>Chromosome-level Genome Assembly of Striped Snakehead (Channa striata).</title>
        <authorList>
            <person name="Liu H."/>
        </authorList>
    </citation>
    <scope>NUCLEOTIDE SEQUENCE</scope>
    <source>
        <strain evidence="1">Gz</strain>
        <tissue evidence="1">Muscle</tissue>
    </source>
</reference>